<organism evidence="1">
    <name type="scientific">Arundo donax</name>
    <name type="common">Giant reed</name>
    <name type="synonym">Donax arundinaceus</name>
    <dbReference type="NCBI Taxonomy" id="35708"/>
    <lineage>
        <taxon>Eukaryota</taxon>
        <taxon>Viridiplantae</taxon>
        <taxon>Streptophyta</taxon>
        <taxon>Embryophyta</taxon>
        <taxon>Tracheophyta</taxon>
        <taxon>Spermatophyta</taxon>
        <taxon>Magnoliopsida</taxon>
        <taxon>Liliopsida</taxon>
        <taxon>Poales</taxon>
        <taxon>Poaceae</taxon>
        <taxon>PACMAD clade</taxon>
        <taxon>Arundinoideae</taxon>
        <taxon>Arundineae</taxon>
        <taxon>Arundo</taxon>
    </lineage>
</organism>
<sequence>MTIPKMSCTTWMINLQTTSQLQKSLCPKQKTCKL</sequence>
<dbReference type="EMBL" id="GBRH01243399">
    <property type="protein sequence ID" value="JAD54496.1"/>
    <property type="molecule type" value="Transcribed_RNA"/>
</dbReference>
<dbReference type="AlphaFoldDB" id="A0A0A9ATP1"/>
<proteinExistence type="predicted"/>
<protein>
    <submittedName>
        <fullName evidence="1">Uncharacterized protein</fullName>
    </submittedName>
</protein>
<accession>A0A0A9ATP1</accession>
<name>A0A0A9ATP1_ARUDO</name>
<evidence type="ECO:0000313" key="1">
    <source>
        <dbReference type="EMBL" id="JAD54496.1"/>
    </source>
</evidence>
<reference evidence="1" key="1">
    <citation type="submission" date="2014-09" db="EMBL/GenBank/DDBJ databases">
        <authorList>
            <person name="Magalhaes I.L.F."/>
            <person name="Oliveira U."/>
            <person name="Santos F.R."/>
            <person name="Vidigal T.H.D.A."/>
            <person name="Brescovit A.D."/>
            <person name="Santos A.J."/>
        </authorList>
    </citation>
    <scope>NUCLEOTIDE SEQUENCE</scope>
    <source>
        <tissue evidence="1">Shoot tissue taken approximately 20 cm above the soil surface</tissue>
    </source>
</reference>
<reference evidence="1" key="2">
    <citation type="journal article" date="2015" name="Data Brief">
        <title>Shoot transcriptome of the giant reed, Arundo donax.</title>
        <authorList>
            <person name="Barrero R.A."/>
            <person name="Guerrero F.D."/>
            <person name="Moolhuijzen P."/>
            <person name="Goolsby J.A."/>
            <person name="Tidwell J."/>
            <person name="Bellgard S.E."/>
            <person name="Bellgard M.I."/>
        </authorList>
    </citation>
    <scope>NUCLEOTIDE SEQUENCE</scope>
    <source>
        <tissue evidence="1">Shoot tissue taken approximately 20 cm above the soil surface</tissue>
    </source>
</reference>